<proteinExistence type="predicted"/>
<dbReference type="OrthoDB" id="994184at2"/>
<sequence>MGFYSNKEIAQVTEPKELTLSGNPNFITFDSVGSGNPDQKMELRIIVERLANYENGMRIDFKEGLTNSVYSFQSTRNPNKLGTNTFLVVEGSENATDRSDITSTAQNLLLCLRNNPYLRNNFEMYINPDISIGDADGEYLIDNGNIIVIKANGYGLQYNFRCELFYGDEYQENKQKPDYIDDIIKIEQIAEGSSSDSIDRGLGNTRVEIDLDSDVKSVLGDDKKEISNSGTFLTTLSKSYFGQPVWFELNALMNKKADYSTAFLNAGADWVDSGSASSFRVVARRQINGSNQVFYYSHPLYVINGYDDLLVENDLKKVSDDGTAYVMDFSQDFTEKEIVKVKPLTSMYNRTHIKGQEQYFNFIAENFSVKALPSTDFPDLALYYRMYTQSGEFISDYISHKIEIQKLTTANTAKLDLDRFLPLAVAGSKELMVGEIEVFLCAFHKNESYNSSMPKTIISMPLTFCVFPEYLYTVNDFVFLNKWGGWDSVNFSGTDSTEFKTTATTIFKTITPQSGRFSSIETVTNKNAESQKIVQSAPMTYDGMEWLQQMSASRAVYEIRMQRYIVIDNMSLKYNRKDDLFQAEMKYHYTDLPR</sequence>
<dbReference type="RefSeq" id="WP_134436499.1">
    <property type="nucleotide sequence ID" value="NZ_SOML01000006.1"/>
</dbReference>
<name>A0A4Y8L1L2_9BACT</name>
<comment type="caution">
    <text evidence="1">The sequence shown here is derived from an EMBL/GenBank/DDBJ whole genome shotgun (WGS) entry which is preliminary data.</text>
</comment>
<evidence type="ECO:0000313" key="1">
    <source>
        <dbReference type="EMBL" id="TFD96161.1"/>
    </source>
</evidence>
<dbReference type="AlphaFoldDB" id="A0A4Y8L1L2"/>
<gene>
    <name evidence="1" type="ORF">E2605_11250</name>
</gene>
<keyword evidence="2" id="KW-1185">Reference proteome</keyword>
<accession>A0A4Y8L1L2</accession>
<dbReference type="Proteomes" id="UP000297861">
    <property type="component" value="Unassembled WGS sequence"/>
</dbReference>
<dbReference type="STRING" id="1121485.GCA_000426485_00592"/>
<dbReference type="EMBL" id="SOML01000006">
    <property type="protein sequence ID" value="TFD96161.1"/>
    <property type="molecule type" value="Genomic_DNA"/>
</dbReference>
<reference evidence="1 2" key="1">
    <citation type="submission" date="2019-03" db="EMBL/GenBank/DDBJ databases">
        <title>San Antonio Military Medical Center submission to MRSN (WRAIR), pending publication.</title>
        <authorList>
            <person name="Blyth D.M."/>
            <person name="Mccarthy S.L."/>
            <person name="Schall S.E."/>
            <person name="Stam J.A."/>
            <person name="Ong A.C."/>
            <person name="Mcgann P.T."/>
        </authorList>
    </citation>
    <scope>NUCLEOTIDE SEQUENCE [LARGE SCALE GENOMIC DNA]</scope>
    <source>
        <strain evidence="1 2">MRSN571793</strain>
    </source>
</reference>
<protein>
    <submittedName>
        <fullName evidence="1">Uncharacterized protein</fullName>
    </submittedName>
</protein>
<evidence type="ECO:0000313" key="2">
    <source>
        <dbReference type="Proteomes" id="UP000297861"/>
    </source>
</evidence>
<organism evidence="1 2">
    <name type="scientific">Dysgonomonas capnocytophagoides</name>
    <dbReference type="NCBI Taxonomy" id="45254"/>
    <lineage>
        <taxon>Bacteria</taxon>
        <taxon>Pseudomonadati</taxon>
        <taxon>Bacteroidota</taxon>
        <taxon>Bacteroidia</taxon>
        <taxon>Bacteroidales</taxon>
        <taxon>Dysgonomonadaceae</taxon>
        <taxon>Dysgonomonas</taxon>
    </lineage>
</organism>